<keyword evidence="1" id="KW-0805">Transcription regulation</keyword>
<dbReference type="InterPro" id="IPR036388">
    <property type="entry name" value="WH-like_DNA-bd_sf"/>
</dbReference>
<dbReference type="AlphaFoldDB" id="A0A6J4VHM3"/>
<dbReference type="Gene3D" id="1.10.10.10">
    <property type="entry name" value="Winged helix-like DNA-binding domain superfamily/Winged helix DNA-binding domain"/>
    <property type="match status" value="1"/>
</dbReference>
<proteinExistence type="predicted"/>
<protein>
    <submittedName>
        <fullName evidence="5">Transcriptional regulator, HxlR family</fullName>
    </submittedName>
</protein>
<evidence type="ECO:0000256" key="1">
    <source>
        <dbReference type="ARBA" id="ARBA00023015"/>
    </source>
</evidence>
<dbReference type="PANTHER" id="PTHR33204:SF18">
    <property type="entry name" value="TRANSCRIPTIONAL REGULATORY PROTEIN"/>
    <property type="match status" value="1"/>
</dbReference>
<dbReference type="PANTHER" id="PTHR33204">
    <property type="entry name" value="TRANSCRIPTIONAL REGULATOR, MARR FAMILY"/>
    <property type="match status" value="1"/>
</dbReference>
<dbReference type="InterPro" id="IPR002577">
    <property type="entry name" value="HTH_HxlR"/>
</dbReference>
<evidence type="ECO:0000256" key="2">
    <source>
        <dbReference type="ARBA" id="ARBA00023125"/>
    </source>
</evidence>
<accession>A0A6J4VHM3</accession>
<name>A0A6J4VHM3_9DEIN</name>
<evidence type="ECO:0000313" key="5">
    <source>
        <dbReference type="EMBL" id="CAA9579776.1"/>
    </source>
</evidence>
<dbReference type="Gene3D" id="3.30.1050.10">
    <property type="entry name" value="SCP2 sterol-binding domain"/>
    <property type="match status" value="1"/>
</dbReference>
<feature type="domain" description="HTH hxlR-type" evidence="4">
    <location>
        <begin position="11"/>
        <end position="109"/>
    </location>
</feature>
<dbReference type="PROSITE" id="PS51118">
    <property type="entry name" value="HTH_HXLR"/>
    <property type="match status" value="1"/>
</dbReference>
<keyword evidence="2" id="KW-0238">DNA-binding</keyword>
<dbReference type="GO" id="GO:0003677">
    <property type="term" value="F:DNA binding"/>
    <property type="evidence" value="ECO:0007669"/>
    <property type="project" value="UniProtKB-KW"/>
</dbReference>
<sequence>MDKKRSYDEGCAAAHGLDLIGERWALLVVRELLLGPKRFTDLRASLPHVSPNVLSQRLRDLEAIGVVRHHKLPPPAASQVYELTDWGTQLEPVIMALGRWAARSPSMPFASPTSVTSLIIAFQTMFDPHSAEGFDASFELRLGDERFSVRVEDGRLEIVQGRVNQPDAIIESDTGTLKALAFGGWSLHEALEAGALTMTGDEASAQRLFKLFKLPEPVIAVGSA</sequence>
<dbReference type="Pfam" id="PF01638">
    <property type="entry name" value="HxlR"/>
    <property type="match status" value="1"/>
</dbReference>
<dbReference type="InterPro" id="IPR029229">
    <property type="entry name" value="Alkyl_sulf_C"/>
</dbReference>
<dbReference type="InterPro" id="IPR036390">
    <property type="entry name" value="WH_DNA-bd_sf"/>
</dbReference>
<keyword evidence="3" id="KW-0804">Transcription</keyword>
<dbReference type="SUPFAM" id="SSF46785">
    <property type="entry name" value="Winged helix' DNA-binding domain"/>
    <property type="match status" value="1"/>
</dbReference>
<dbReference type="InterPro" id="IPR036527">
    <property type="entry name" value="SCP2_sterol-bd_dom_sf"/>
</dbReference>
<gene>
    <name evidence="5" type="ORF">AVDCRST_MAG86-2594</name>
</gene>
<dbReference type="SUPFAM" id="SSF55718">
    <property type="entry name" value="SCP-like"/>
    <property type="match status" value="1"/>
</dbReference>
<dbReference type="EMBL" id="CADCWP010000232">
    <property type="protein sequence ID" value="CAA9579776.1"/>
    <property type="molecule type" value="Genomic_DNA"/>
</dbReference>
<evidence type="ECO:0000256" key="3">
    <source>
        <dbReference type="ARBA" id="ARBA00023163"/>
    </source>
</evidence>
<evidence type="ECO:0000259" key="4">
    <source>
        <dbReference type="PROSITE" id="PS51118"/>
    </source>
</evidence>
<dbReference type="Pfam" id="PF14864">
    <property type="entry name" value="Alkyl_sulf_C"/>
    <property type="match status" value="1"/>
</dbReference>
<organism evidence="5">
    <name type="scientific">uncultured Truepera sp</name>
    <dbReference type="NCBI Taxonomy" id="543023"/>
    <lineage>
        <taxon>Bacteria</taxon>
        <taxon>Thermotogati</taxon>
        <taxon>Deinococcota</taxon>
        <taxon>Deinococci</taxon>
        <taxon>Trueperales</taxon>
        <taxon>Trueperaceae</taxon>
        <taxon>Truepera</taxon>
        <taxon>environmental samples</taxon>
    </lineage>
</organism>
<reference evidence="5" key="1">
    <citation type="submission" date="2020-02" db="EMBL/GenBank/DDBJ databases">
        <authorList>
            <person name="Meier V. D."/>
        </authorList>
    </citation>
    <scope>NUCLEOTIDE SEQUENCE</scope>
    <source>
        <strain evidence="5">AVDCRST_MAG86</strain>
    </source>
</reference>